<dbReference type="SUPFAM" id="SSF74653">
    <property type="entry name" value="TolA/TonB C-terminal domain"/>
    <property type="match status" value="1"/>
</dbReference>
<organism evidence="3 4">
    <name type="scientific">Leptobacterium flavescens</name>
    <dbReference type="NCBI Taxonomy" id="472055"/>
    <lineage>
        <taxon>Bacteria</taxon>
        <taxon>Pseudomonadati</taxon>
        <taxon>Bacteroidota</taxon>
        <taxon>Flavobacteriia</taxon>
        <taxon>Flavobacteriales</taxon>
        <taxon>Flavobacteriaceae</taxon>
        <taxon>Leptobacterium</taxon>
    </lineage>
</organism>
<proteinExistence type="predicted"/>
<evidence type="ECO:0000313" key="4">
    <source>
        <dbReference type="Proteomes" id="UP000468581"/>
    </source>
</evidence>
<name>A0A6P0UN73_9FLAO</name>
<protein>
    <recommendedName>
        <fullName evidence="2">TonB C-terminal domain-containing protein</fullName>
    </recommendedName>
</protein>
<dbReference type="EMBL" id="JAABOO010000001">
    <property type="protein sequence ID" value="NER12453.1"/>
    <property type="molecule type" value="Genomic_DNA"/>
</dbReference>
<dbReference type="Gene3D" id="3.30.1150.10">
    <property type="match status" value="1"/>
</dbReference>
<dbReference type="InterPro" id="IPR037682">
    <property type="entry name" value="TonB_C"/>
</dbReference>
<evidence type="ECO:0000256" key="1">
    <source>
        <dbReference type="SAM" id="SignalP"/>
    </source>
</evidence>
<keyword evidence="4" id="KW-1185">Reference proteome</keyword>
<reference evidence="3 4" key="1">
    <citation type="submission" date="2020-01" db="EMBL/GenBank/DDBJ databases">
        <title>Leptobacterium flavescens.</title>
        <authorList>
            <person name="Wang G."/>
        </authorList>
    </citation>
    <scope>NUCLEOTIDE SEQUENCE [LARGE SCALE GENOMIC DNA]</scope>
    <source>
        <strain evidence="3 4">KCTC 22160</strain>
    </source>
</reference>
<comment type="caution">
    <text evidence="3">The sequence shown here is derived from an EMBL/GenBank/DDBJ whole genome shotgun (WGS) entry which is preliminary data.</text>
</comment>
<dbReference type="AlphaFoldDB" id="A0A6P0UN73"/>
<feature type="domain" description="TonB C-terminal" evidence="2">
    <location>
        <begin position="56"/>
        <end position="101"/>
    </location>
</feature>
<feature type="signal peptide" evidence="1">
    <location>
        <begin position="1"/>
        <end position="30"/>
    </location>
</feature>
<dbReference type="Pfam" id="PF03544">
    <property type="entry name" value="TonB_C"/>
    <property type="match status" value="1"/>
</dbReference>
<sequence length="155" mass="17589">MITTRQSAFRNRFFTALFLMVVLAFSSLNAQNQDQDNRPAEYQGEKDMSWAIAHYMVYPEEEKDTNRGGIVDVSWTVTKKGKVKNVKVALNRSKKFSEIAIARKKLGNKDVLEVNQAVIDNLIRSVEMLNFSPARKNGKTVKSVISTSVEFILID</sequence>
<evidence type="ECO:0000313" key="3">
    <source>
        <dbReference type="EMBL" id="NER12453.1"/>
    </source>
</evidence>
<gene>
    <name evidence="3" type="ORF">GWK08_03295</name>
</gene>
<dbReference type="RefSeq" id="WP_163605476.1">
    <property type="nucleotide sequence ID" value="NZ_JAABOO010000001.1"/>
</dbReference>
<dbReference type="Proteomes" id="UP000468581">
    <property type="component" value="Unassembled WGS sequence"/>
</dbReference>
<dbReference type="GO" id="GO:0055085">
    <property type="term" value="P:transmembrane transport"/>
    <property type="evidence" value="ECO:0007669"/>
    <property type="project" value="InterPro"/>
</dbReference>
<feature type="chain" id="PRO_5026823652" description="TonB C-terminal domain-containing protein" evidence="1">
    <location>
        <begin position="31"/>
        <end position="155"/>
    </location>
</feature>
<evidence type="ECO:0000259" key="2">
    <source>
        <dbReference type="Pfam" id="PF03544"/>
    </source>
</evidence>
<keyword evidence="1" id="KW-0732">Signal</keyword>
<accession>A0A6P0UN73</accession>